<dbReference type="Pfam" id="PF00373">
    <property type="entry name" value="FERM_M"/>
    <property type="match status" value="1"/>
</dbReference>
<organism evidence="3 4">
    <name type="scientific">Pleurodeles waltl</name>
    <name type="common">Iberian ribbed newt</name>
    <dbReference type="NCBI Taxonomy" id="8319"/>
    <lineage>
        <taxon>Eukaryota</taxon>
        <taxon>Metazoa</taxon>
        <taxon>Chordata</taxon>
        <taxon>Craniata</taxon>
        <taxon>Vertebrata</taxon>
        <taxon>Euteleostomi</taxon>
        <taxon>Amphibia</taxon>
        <taxon>Batrachia</taxon>
        <taxon>Caudata</taxon>
        <taxon>Salamandroidea</taxon>
        <taxon>Salamandridae</taxon>
        <taxon>Pleurodelinae</taxon>
        <taxon>Pleurodeles</taxon>
    </lineage>
</organism>
<dbReference type="SUPFAM" id="SSF47031">
    <property type="entry name" value="Second domain of FERM"/>
    <property type="match status" value="1"/>
</dbReference>
<feature type="compositionally biased region" description="Polar residues" evidence="1">
    <location>
        <begin position="722"/>
        <end position="731"/>
    </location>
</feature>
<dbReference type="CDD" id="cd13183">
    <property type="entry name" value="FERM_C_FRMPD1_FRMPD3_FRMPD4"/>
    <property type="match status" value="1"/>
</dbReference>
<name>A0AAV7VXU6_PLEWA</name>
<accession>A0AAV7VXU6</accession>
<feature type="region of interest" description="Disordered" evidence="1">
    <location>
        <begin position="691"/>
        <end position="737"/>
    </location>
</feature>
<dbReference type="InterPro" id="IPR000299">
    <property type="entry name" value="FERM_domain"/>
</dbReference>
<dbReference type="CDD" id="cd14473">
    <property type="entry name" value="FERM_B-lobe"/>
    <property type="match status" value="1"/>
</dbReference>
<feature type="compositionally biased region" description="Polar residues" evidence="1">
    <location>
        <begin position="691"/>
        <end position="702"/>
    </location>
</feature>
<keyword evidence="4" id="KW-1185">Reference proteome</keyword>
<dbReference type="InterPro" id="IPR041779">
    <property type="entry name" value="FRMPD1/3/4_FERM_C"/>
</dbReference>
<dbReference type="PANTHER" id="PTHR46221">
    <property type="entry name" value="FERM AND PDZ DOMAIN-CONTAINING PROTEIN FAMILY MEMBER"/>
    <property type="match status" value="1"/>
</dbReference>
<dbReference type="FunFam" id="1.20.80.10:FF:000009">
    <property type="entry name" value="FERM and PDZ domain containing 4"/>
    <property type="match status" value="1"/>
</dbReference>
<dbReference type="InterPro" id="IPR011993">
    <property type="entry name" value="PH-like_dom_sf"/>
</dbReference>
<dbReference type="SUPFAM" id="SSF50729">
    <property type="entry name" value="PH domain-like"/>
    <property type="match status" value="1"/>
</dbReference>
<dbReference type="Gene3D" id="1.20.80.10">
    <property type="match status" value="1"/>
</dbReference>
<dbReference type="GO" id="GO:0005886">
    <property type="term" value="C:plasma membrane"/>
    <property type="evidence" value="ECO:0007669"/>
    <property type="project" value="TreeGrafter"/>
</dbReference>
<feature type="compositionally biased region" description="Basic and acidic residues" evidence="1">
    <location>
        <begin position="919"/>
        <end position="933"/>
    </location>
</feature>
<evidence type="ECO:0000256" key="1">
    <source>
        <dbReference type="SAM" id="MobiDB-lite"/>
    </source>
</evidence>
<reference evidence="3" key="1">
    <citation type="journal article" date="2022" name="bioRxiv">
        <title>Sequencing and chromosome-scale assembly of the giantPleurodeles waltlgenome.</title>
        <authorList>
            <person name="Brown T."/>
            <person name="Elewa A."/>
            <person name="Iarovenko S."/>
            <person name="Subramanian E."/>
            <person name="Araus A.J."/>
            <person name="Petzold A."/>
            <person name="Susuki M."/>
            <person name="Suzuki K.-i.T."/>
            <person name="Hayashi T."/>
            <person name="Toyoda A."/>
            <person name="Oliveira C."/>
            <person name="Osipova E."/>
            <person name="Leigh N.D."/>
            <person name="Simon A."/>
            <person name="Yun M.H."/>
        </authorList>
    </citation>
    <scope>NUCLEOTIDE SEQUENCE</scope>
    <source>
        <strain evidence="3">20211129_DDA</strain>
        <tissue evidence="3">Liver</tissue>
    </source>
</reference>
<comment type="caution">
    <text evidence="3">The sequence shown here is derived from an EMBL/GenBank/DDBJ whole genome shotgun (WGS) entry which is preliminary data.</text>
</comment>
<protein>
    <recommendedName>
        <fullName evidence="2">FERM domain-containing protein</fullName>
    </recommendedName>
</protein>
<proteinExistence type="predicted"/>
<dbReference type="CDD" id="cd21942">
    <property type="entry name" value="LGNbd_FRMPD1"/>
    <property type="match status" value="1"/>
</dbReference>
<dbReference type="PANTHER" id="PTHR46221:SF2">
    <property type="entry name" value="FERM AND PDZ DOMAIN-CONTAINING PROTEIN 1"/>
    <property type="match status" value="1"/>
</dbReference>
<evidence type="ECO:0000259" key="2">
    <source>
        <dbReference type="PROSITE" id="PS50057"/>
    </source>
</evidence>
<evidence type="ECO:0000313" key="4">
    <source>
        <dbReference type="Proteomes" id="UP001066276"/>
    </source>
</evidence>
<dbReference type="InterPro" id="IPR035963">
    <property type="entry name" value="FERM_2"/>
</dbReference>
<dbReference type="InterPro" id="IPR014352">
    <property type="entry name" value="FERM/acyl-CoA-bd_prot_sf"/>
</dbReference>
<gene>
    <name evidence="3" type="ORF">NDU88_000980</name>
</gene>
<feature type="domain" description="FERM" evidence="2">
    <location>
        <begin position="1"/>
        <end position="286"/>
    </location>
</feature>
<sequence>MTVHAWRLLGKVALSITNDESLADLLVSRLKAAYSVKVVQRRESHDYRCLFRVCFVPRDPWDLLQEDPVVFEYLYLQSCSDVLQERFAVEMKCSVALRLAALHIQERIFSCAQPQKISMKYIEKDWGIENFISPTLLRNMRGKDIKKAINFHMKRNQALLDPRQKPLSAAQVRLSYLKILGELKTYGGKIFNATLLLQDRESHVSLLVGAKYGISQIVNNKLNIMSTLAEFASITRIELTPESEKVSSMKVYLQDVKPLTLLLESNNAKDLACLIAGYYKLFVDSGNSVFSWNSDRLMHRLSAEEGYESRVCSDSEESSELDSSMEFSSDFHHLKYSAFKPLQEEEEEDEYADRLEQEADEIEGGVGEIVPCDCSNNGTDSASEVSDSATTENKGCKISWSSDSIDALEEDDLEACSSSRPEFFQFYTPCLKEIDSEYSNVFSADGGEIQTETESGRAGFDPLLCFLQCSPPVTDKVAYQLESNRYLGSTHQKEENELNTFTLGCHFYDNNIMEYYSLCSNVSPASSVEKNLLNSPDSFSSKEPFDETENRYIMNEQDQIPEVEGLILSPPPGFGDTSSEEEFFDAAERLTPTQPSSGSNMVSCDQESKFNFQISGSCIDLKDSHISRQYKKERRRTAKESYRAANSLRKRRSFLQTDYTSQVTFPLAPSYSLERVDHVCCYERETHLSSDTHSQTLSSLKNTEGEPSLLENKPLTLLPPQKENQSQSPSPSLMEMEPDTMETKSVTDTIISSISATRFGTAHECTTGTDLNLHDPPCLDNKEVKGRFSDPPFLCGEDGRTSPSGIYHHLEENRASKEEATALFRIQPGYCITGESQLEKDVAEPEQRIEENNGRNLTDGDKPRLCNEFGMAHHKETLCSLEDMTNGSMDQFAVIQSAYLACLQDDCTRKDPSNPMTCETKKDDTSLSREKNETNADALCHNSVTKDTRNGATFTEGPNTHPQVESGQTVDEVGQSEPRMGNDHAFALAVQHCDSLLYPSQYRVDPEWKEKDQSANQSQKRFSLELLARPNGHYQIDDSMAKGGKVHNDNSLSSEMFQQYSNNPRSIWENSNFIPSCSDQAPFEYSSHTQALLSSSKVVSTDFTSIQNESLHQVGEENCSCRLAYANCFSGLDTEVDDDNIDSEPSMSSLPMTTPPSSGSLLSADMNLFDIADGRKEVVSPSSRVDNFFCSQYSFESLGRLEDNTFRMASDFGQLQNQVEDLQKVFENYSGSSLSHPEDKCAIRFSEDKQALCAVSRKLMSNCQKVIKVDPAPKQMQSALHDTFRNLIDLTRVCLQLTGCDQCTKRQISVLTNLKDVVCTYHQYVQAARKACERDCSDLSIKLLARQCTALTAATFCLTQQFKSLTP</sequence>
<dbReference type="EMBL" id="JANPWB010000002">
    <property type="protein sequence ID" value="KAJ1205551.1"/>
    <property type="molecule type" value="Genomic_DNA"/>
</dbReference>
<dbReference type="FunFam" id="2.30.29.30:FF:000066">
    <property type="entry name" value="FERM and PDZ domain-containing protein 4"/>
    <property type="match status" value="1"/>
</dbReference>
<dbReference type="Proteomes" id="UP001066276">
    <property type="component" value="Chromosome 1_2"/>
</dbReference>
<dbReference type="PROSITE" id="PS50057">
    <property type="entry name" value="FERM_3"/>
    <property type="match status" value="1"/>
</dbReference>
<dbReference type="InterPro" id="IPR019748">
    <property type="entry name" value="FERM_central"/>
</dbReference>
<dbReference type="Gene3D" id="2.30.29.30">
    <property type="entry name" value="Pleckstrin-homology domain (PH domain)/Phosphotyrosine-binding domain (PTB)"/>
    <property type="match status" value="1"/>
</dbReference>
<evidence type="ECO:0000313" key="3">
    <source>
        <dbReference type="EMBL" id="KAJ1205551.1"/>
    </source>
</evidence>
<dbReference type="GO" id="GO:0005938">
    <property type="term" value="C:cell cortex"/>
    <property type="evidence" value="ECO:0007669"/>
    <property type="project" value="TreeGrafter"/>
</dbReference>
<feature type="region of interest" description="Disordered" evidence="1">
    <location>
        <begin position="914"/>
        <end position="933"/>
    </location>
</feature>